<sequence>MTKMFSCVTGTWNALGGRCPHDCVYCWSMGEKGLVERFNMKKYRGEIRLFEREFKRKFKDGEFIFVQDMSDLFADEVPAEYIIRVLRHIEKFPKATFLLLTKNPKRYYTLDIPKNCICGATIESDIDHKVSNVMSPVERGFGLWVKQHPRKMISIEPIMEFNFNRFVALIKTVSPEFVYVGFDNYDNNLPEPSIEKVDILVRRLSKFTEVREKPSVEKRRKK</sequence>
<dbReference type="InterPro" id="IPR011101">
    <property type="entry name" value="DUF5131"/>
</dbReference>
<reference evidence="1" key="1">
    <citation type="submission" date="2020-03" db="EMBL/GenBank/DDBJ databases">
        <title>The deep terrestrial virosphere.</title>
        <authorList>
            <person name="Holmfeldt K."/>
            <person name="Nilsson E."/>
            <person name="Simone D."/>
            <person name="Lopez-Fernandez M."/>
            <person name="Wu X."/>
            <person name="de Brujin I."/>
            <person name="Lundin D."/>
            <person name="Andersson A."/>
            <person name="Bertilsson S."/>
            <person name="Dopson M."/>
        </authorList>
    </citation>
    <scope>NUCLEOTIDE SEQUENCE</scope>
    <source>
        <strain evidence="1">TM448B03782</strain>
    </source>
</reference>
<gene>
    <name evidence="1" type="ORF">TM448B03782_0010</name>
</gene>
<proteinExistence type="predicted"/>
<organism evidence="1">
    <name type="scientific">viral metagenome</name>
    <dbReference type="NCBI Taxonomy" id="1070528"/>
    <lineage>
        <taxon>unclassified sequences</taxon>
        <taxon>metagenomes</taxon>
        <taxon>organismal metagenomes</taxon>
    </lineage>
</organism>
<dbReference type="EMBL" id="MT145039">
    <property type="protein sequence ID" value="QJI02884.1"/>
    <property type="molecule type" value="Genomic_DNA"/>
</dbReference>
<name>A0A6M3Y1I4_9ZZZZ</name>
<dbReference type="AlphaFoldDB" id="A0A6M3Y1I4"/>
<accession>A0A6M3Y1I4</accession>
<evidence type="ECO:0000313" key="1">
    <source>
        <dbReference type="EMBL" id="QJI02884.1"/>
    </source>
</evidence>
<dbReference type="Pfam" id="PF07505">
    <property type="entry name" value="DUF5131"/>
    <property type="match status" value="1"/>
</dbReference>
<evidence type="ECO:0008006" key="2">
    <source>
        <dbReference type="Google" id="ProtNLM"/>
    </source>
</evidence>
<protein>
    <recommendedName>
        <fullName evidence="2">DUF5131 family protein</fullName>
    </recommendedName>
</protein>